<reference evidence="1 2" key="1">
    <citation type="submission" date="2015-09" db="EMBL/GenBank/DDBJ databases">
        <authorList>
            <consortium name="Swine Surveillance"/>
        </authorList>
    </citation>
    <scope>NUCLEOTIDE SEQUENCE [LARGE SCALE GENOMIC DNA]</scope>
    <source>
        <strain evidence="1 2">CECT 4292</strain>
    </source>
</reference>
<sequence>MDELEYDENYLQCLCGIPYTCAEPLWSEFFDQVAVALDERNAPKKVIGTGYSIGTLVEIMCARGIEAFWRDLSSFAKSQVPKELKGFCSHGLMTDPIEGRFDVVTCFDVIEHMLEWDARKAIRNLCVVSPKAFFSSIPTEFKGGTLINVQILVYRMDLFAAEGVGPVSDFDGSFLCPWAILFEKRDTRPSRAELEAHAGLIRFRMENTEINAQTEIEHRSWLNIQQSQVAEVADLNAQIKTLNSIATMVKENWRKCARVGPHMKSVQI</sequence>
<dbReference type="OrthoDB" id="9783791at2"/>
<gene>
    <name evidence="1" type="ORF">RUA4292_04041</name>
</gene>
<evidence type="ECO:0000313" key="2">
    <source>
        <dbReference type="Proteomes" id="UP000050783"/>
    </source>
</evidence>
<dbReference type="AlphaFoldDB" id="A0A0P1EHI2"/>
<evidence type="ECO:0000313" key="1">
    <source>
        <dbReference type="EMBL" id="CUH49841.1"/>
    </source>
</evidence>
<dbReference type="EMBL" id="CYPU01000071">
    <property type="protein sequence ID" value="CUH49841.1"/>
    <property type="molecule type" value="Genomic_DNA"/>
</dbReference>
<dbReference type="Proteomes" id="UP000050783">
    <property type="component" value="Unassembled WGS sequence"/>
</dbReference>
<organism evidence="1 2">
    <name type="scientific">Ruegeria atlantica</name>
    <dbReference type="NCBI Taxonomy" id="81569"/>
    <lineage>
        <taxon>Bacteria</taxon>
        <taxon>Pseudomonadati</taxon>
        <taxon>Pseudomonadota</taxon>
        <taxon>Alphaproteobacteria</taxon>
        <taxon>Rhodobacterales</taxon>
        <taxon>Roseobacteraceae</taxon>
        <taxon>Ruegeria</taxon>
    </lineage>
</organism>
<proteinExistence type="predicted"/>
<dbReference type="InterPro" id="IPR029063">
    <property type="entry name" value="SAM-dependent_MTases_sf"/>
</dbReference>
<dbReference type="Gene3D" id="3.40.50.150">
    <property type="entry name" value="Vaccinia Virus protein VP39"/>
    <property type="match status" value="1"/>
</dbReference>
<name>A0A0P1EHI2_9RHOB</name>
<dbReference type="SUPFAM" id="SSF53335">
    <property type="entry name" value="S-adenosyl-L-methionine-dependent methyltransferases"/>
    <property type="match status" value="1"/>
</dbReference>
<dbReference type="GeneID" id="55495174"/>
<accession>A0A0P1EHI2</accession>
<protein>
    <recommendedName>
        <fullName evidence="3">Methyltransferase domain protein</fullName>
    </recommendedName>
</protein>
<dbReference type="RefSeq" id="WP_058279195.1">
    <property type="nucleotide sequence ID" value="NZ_CYPU01000071.1"/>
</dbReference>
<evidence type="ECO:0008006" key="3">
    <source>
        <dbReference type="Google" id="ProtNLM"/>
    </source>
</evidence>